<comment type="caution">
    <text evidence="1">The sequence shown here is derived from an EMBL/GenBank/DDBJ whole genome shotgun (WGS) entry which is preliminary data.</text>
</comment>
<organism evidence="1">
    <name type="scientific">marine sediment metagenome</name>
    <dbReference type="NCBI Taxonomy" id="412755"/>
    <lineage>
        <taxon>unclassified sequences</taxon>
        <taxon>metagenomes</taxon>
        <taxon>ecological metagenomes</taxon>
    </lineage>
</organism>
<dbReference type="AlphaFoldDB" id="A0A0F9RWT5"/>
<dbReference type="EMBL" id="LAZR01002491">
    <property type="protein sequence ID" value="KKN29396.1"/>
    <property type="molecule type" value="Genomic_DNA"/>
</dbReference>
<reference evidence="1" key="1">
    <citation type="journal article" date="2015" name="Nature">
        <title>Complex archaea that bridge the gap between prokaryotes and eukaryotes.</title>
        <authorList>
            <person name="Spang A."/>
            <person name="Saw J.H."/>
            <person name="Jorgensen S.L."/>
            <person name="Zaremba-Niedzwiedzka K."/>
            <person name="Martijn J."/>
            <person name="Lind A.E."/>
            <person name="van Eijk R."/>
            <person name="Schleper C."/>
            <person name="Guy L."/>
            <person name="Ettema T.J."/>
        </authorList>
    </citation>
    <scope>NUCLEOTIDE SEQUENCE</scope>
</reference>
<name>A0A0F9RWT5_9ZZZZ</name>
<gene>
    <name evidence="1" type="ORF">LCGC14_0844700</name>
</gene>
<sequence>MIEALRKAHNECLVSWDINPAKELRPAGYIFKIWAECKDSTDLPHWLWYRVKGYFQSFRGRKGNILLYERMEEIEGIDKPV</sequence>
<protein>
    <submittedName>
        <fullName evidence="1">Uncharacterized protein</fullName>
    </submittedName>
</protein>
<accession>A0A0F9RWT5</accession>
<evidence type="ECO:0000313" key="1">
    <source>
        <dbReference type="EMBL" id="KKN29396.1"/>
    </source>
</evidence>
<proteinExistence type="predicted"/>